<gene>
    <name evidence="1" type="ORF">DN745_03125</name>
</gene>
<dbReference type="EMBL" id="CP030032">
    <property type="protein sequence ID" value="AWV88389.1"/>
    <property type="molecule type" value="Genomic_DNA"/>
</dbReference>
<dbReference type="KEGG" id="bsed:DN745_03125"/>
<proteinExistence type="predicted"/>
<evidence type="ECO:0000313" key="2">
    <source>
        <dbReference type="Proteomes" id="UP000249799"/>
    </source>
</evidence>
<protein>
    <submittedName>
        <fullName evidence="1">Uncharacterized protein</fullName>
    </submittedName>
</protein>
<dbReference type="OrthoDB" id="5485842at2"/>
<accession>A0A2Z4FHM8</accession>
<sequence length="472" mass="50679">MISPRPTHHLPRAIFRLRAPVVALAFLCSSCALWDAASGPSDDTGDAADISDFDIGRADVAADADVEPADVLDGEDGATLGGPFDDCLRDASGFALNLAGLKPQYQPRVAFDGTAIWAVYTQQRSPAGDTEFDIIATRITCEDGELKRASYPLNQDVLTADFPSPSIDIAGTTVHVVWSNADDVVMNQGQVAYRRLHIDGSSLMDAETFVDFRLEGAALTHFGYPEIVALPGEEAIITAVAGFNTIVLQQVEGDGEIVEDAVEVNTDASALRTRPSIAAGATGPVWLAWLEPKALGSSQYRVGYASFERSNFEPTGQPATVDTLSIRRGGPRFARGIFNEEHVFFVEQSNTYRTRLYNATRHGTSTEFGAEDTTNSNPSVTSMGARGAVAWFSREDASSLGRQVNIQSFHDSQNRIDMGAHKTIATVDGPAVPQLPGRPEIVWVGGDTYFVAVQDGPTASSTEVRGYLVQLD</sequence>
<dbReference type="Proteomes" id="UP000249799">
    <property type="component" value="Chromosome"/>
</dbReference>
<name>A0A2Z4FHM8_9DELT</name>
<organism evidence="1 2">
    <name type="scientific">Bradymonas sediminis</name>
    <dbReference type="NCBI Taxonomy" id="1548548"/>
    <lineage>
        <taxon>Bacteria</taxon>
        <taxon>Deltaproteobacteria</taxon>
        <taxon>Bradymonadales</taxon>
        <taxon>Bradymonadaceae</taxon>
        <taxon>Bradymonas</taxon>
    </lineage>
</organism>
<reference evidence="1 2" key="1">
    <citation type="submission" date="2018-06" db="EMBL/GenBank/DDBJ databases">
        <title>Lujinxingia sediminis gen. nov. sp. nov., a new facultative anaerobic member of the class Deltaproteobacteria, and proposal of Lujinxingaceae fam. nov.</title>
        <authorList>
            <person name="Guo L.-Y."/>
            <person name="Li C.-M."/>
            <person name="Wang S."/>
            <person name="Du Z.-J."/>
        </authorList>
    </citation>
    <scope>NUCLEOTIDE SEQUENCE [LARGE SCALE GENOMIC DNA]</scope>
    <source>
        <strain evidence="1 2">FA350</strain>
    </source>
</reference>
<dbReference type="AlphaFoldDB" id="A0A2Z4FHM8"/>
<evidence type="ECO:0000313" key="1">
    <source>
        <dbReference type="EMBL" id="AWV88389.1"/>
    </source>
</evidence>
<keyword evidence="2" id="KW-1185">Reference proteome</keyword>